<protein>
    <submittedName>
        <fullName evidence="6">Diheme cytochrome c-553</fullName>
    </submittedName>
</protein>
<evidence type="ECO:0000313" key="6">
    <source>
        <dbReference type="EMBL" id="VAX10588.1"/>
    </source>
</evidence>
<sequence>MKYTLYMNLKEKNIMPINQLISGCFAMFIQPALYVYPRVITVYFMLLCVPFLASAEDISVLYKEKCAVCHGENGDGVSIASHSMRVKPTNFVAGNYKYRTTSWGEFPADTDIERSIRYGLMGTSMPVWDDLLSDKQISGMVQYIKSLSKRKFIKSKQIVVPQFNLNDVNIENGKKLYNEVGCIKCHGINLDGNEYLISRIKNNISEGVTARDLTDYRNYRWGSSLTDLYIRIYTGLNGSEMQGYDMRLSENEIKDISAYISVIFNEKEKKRWLRPEEQTVEERGDYLLSIGTCELCHTSMSLDASFIKELAYAGGTKVVSPQDGVFYSRNITSDMESGLGKWSVEEIKRAIRLGESRDGGMLYAFSMPWIFYYTMSDSDAEAIALALKKIPPIYNKIPSNEPAGFWQSFISKSQVILGIIDRTLGFAHNSYGIRDRKKGKSIPDQSDKRHWSILPPMGFVPAEKVVGVAGFDLPIPAATGSEVEDAKLKIGRYLISIGPCSLCHTPTSGKFILKGAARLSGGIRVSLNHFGTIYTGNLTSDLETGLGRWSDREIRRALKSGIKKDGSMMHFQAMPWSIFSNITEADTEAMIAYLRTLPPVYKRMPKATSTNLVDYTISDHDFGIQEKRHDE</sequence>
<evidence type="ECO:0000259" key="5">
    <source>
        <dbReference type="PROSITE" id="PS51007"/>
    </source>
</evidence>
<dbReference type="SUPFAM" id="SSF46626">
    <property type="entry name" value="Cytochrome c"/>
    <property type="match status" value="4"/>
</dbReference>
<dbReference type="Gene3D" id="1.10.760.10">
    <property type="entry name" value="Cytochrome c-like domain"/>
    <property type="match status" value="3"/>
</dbReference>
<feature type="domain" description="Cytochrome c" evidence="5">
    <location>
        <begin position="53"/>
        <end position="148"/>
    </location>
</feature>
<name>A0A3B1BGT4_9ZZZZ</name>
<keyword evidence="4" id="KW-0812">Transmembrane</keyword>
<dbReference type="Pfam" id="PF13442">
    <property type="entry name" value="Cytochrome_CBB3"/>
    <property type="match status" value="1"/>
</dbReference>
<feature type="domain" description="Cytochrome c" evidence="5">
    <location>
        <begin position="486"/>
        <end position="598"/>
    </location>
</feature>
<evidence type="ECO:0000256" key="2">
    <source>
        <dbReference type="ARBA" id="ARBA00022723"/>
    </source>
</evidence>
<evidence type="ECO:0000256" key="3">
    <source>
        <dbReference type="ARBA" id="ARBA00023004"/>
    </source>
</evidence>
<dbReference type="PANTHER" id="PTHR35008:SF8">
    <property type="entry name" value="ALCOHOL DEHYDROGENASE CYTOCHROME C SUBUNIT"/>
    <property type="match status" value="1"/>
</dbReference>
<dbReference type="PROSITE" id="PS51257">
    <property type="entry name" value="PROKAR_LIPOPROTEIN"/>
    <property type="match status" value="1"/>
</dbReference>
<gene>
    <name evidence="6" type="ORF">MNBD_GAMMA25-304</name>
</gene>
<dbReference type="GO" id="GO:0009055">
    <property type="term" value="F:electron transfer activity"/>
    <property type="evidence" value="ECO:0007669"/>
    <property type="project" value="InterPro"/>
</dbReference>
<proteinExistence type="predicted"/>
<dbReference type="InterPro" id="IPR009056">
    <property type="entry name" value="Cyt_c-like_dom"/>
</dbReference>
<dbReference type="PROSITE" id="PS51007">
    <property type="entry name" value="CYTC"/>
    <property type="match status" value="4"/>
</dbReference>
<feature type="domain" description="Cytochrome c" evidence="5">
    <location>
        <begin position="279"/>
        <end position="391"/>
    </location>
</feature>
<dbReference type="GO" id="GO:0020037">
    <property type="term" value="F:heme binding"/>
    <property type="evidence" value="ECO:0007669"/>
    <property type="project" value="InterPro"/>
</dbReference>
<evidence type="ECO:0000256" key="4">
    <source>
        <dbReference type="SAM" id="Phobius"/>
    </source>
</evidence>
<dbReference type="InterPro" id="IPR051459">
    <property type="entry name" value="Cytochrome_c-type_DH"/>
</dbReference>
<keyword evidence="4" id="KW-0472">Membrane</keyword>
<dbReference type="EMBL" id="UOFY01000052">
    <property type="protein sequence ID" value="VAX10588.1"/>
    <property type="molecule type" value="Genomic_DNA"/>
</dbReference>
<feature type="transmembrane region" description="Helical" evidence="4">
    <location>
        <begin position="20"/>
        <end position="46"/>
    </location>
</feature>
<reference evidence="6" key="1">
    <citation type="submission" date="2018-06" db="EMBL/GenBank/DDBJ databases">
        <authorList>
            <person name="Zhirakovskaya E."/>
        </authorList>
    </citation>
    <scope>NUCLEOTIDE SEQUENCE</scope>
</reference>
<dbReference type="PANTHER" id="PTHR35008">
    <property type="entry name" value="BLL4482 PROTEIN-RELATED"/>
    <property type="match status" value="1"/>
</dbReference>
<dbReference type="InterPro" id="IPR036909">
    <property type="entry name" value="Cyt_c-like_dom_sf"/>
</dbReference>
<keyword evidence="1" id="KW-0349">Heme</keyword>
<evidence type="ECO:0000256" key="1">
    <source>
        <dbReference type="ARBA" id="ARBA00022617"/>
    </source>
</evidence>
<feature type="domain" description="Cytochrome c" evidence="5">
    <location>
        <begin position="168"/>
        <end position="264"/>
    </location>
</feature>
<dbReference type="Pfam" id="PF00034">
    <property type="entry name" value="Cytochrom_C"/>
    <property type="match status" value="1"/>
</dbReference>
<accession>A0A3B1BGT4</accession>
<organism evidence="6">
    <name type="scientific">hydrothermal vent metagenome</name>
    <dbReference type="NCBI Taxonomy" id="652676"/>
    <lineage>
        <taxon>unclassified sequences</taxon>
        <taxon>metagenomes</taxon>
        <taxon>ecological metagenomes</taxon>
    </lineage>
</organism>
<dbReference type="AlphaFoldDB" id="A0A3B1BGT4"/>
<keyword evidence="2" id="KW-0479">Metal-binding</keyword>
<keyword evidence="3" id="KW-0408">Iron</keyword>
<dbReference type="GO" id="GO:0046872">
    <property type="term" value="F:metal ion binding"/>
    <property type="evidence" value="ECO:0007669"/>
    <property type="project" value="UniProtKB-KW"/>
</dbReference>
<keyword evidence="4" id="KW-1133">Transmembrane helix</keyword>